<keyword evidence="7 16" id="KW-0479">Metal-binding</keyword>
<dbReference type="PROSITE" id="PS50857">
    <property type="entry name" value="COX2_CUA"/>
    <property type="match status" value="1"/>
</dbReference>
<evidence type="ECO:0000256" key="17">
    <source>
        <dbReference type="SAM" id="Phobius"/>
    </source>
</evidence>
<keyword evidence="4 16" id="KW-0349">Heme</keyword>
<evidence type="ECO:0000256" key="10">
    <source>
        <dbReference type="ARBA" id="ARBA00023004"/>
    </source>
</evidence>
<dbReference type="NCBIfam" id="TIGR02866">
    <property type="entry name" value="CoxB"/>
    <property type="match status" value="1"/>
</dbReference>
<evidence type="ECO:0000256" key="4">
    <source>
        <dbReference type="ARBA" id="ARBA00022617"/>
    </source>
</evidence>
<dbReference type="PANTHER" id="PTHR22888:SF9">
    <property type="entry name" value="CYTOCHROME C OXIDASE SUBUNIT 2"/>
    <property type="match status" value="1"/>
</dbReference>
<dbReference type="CDD" id="cd04213">
    <property type="entry name" value="CuRO_CcO_Caa3_II"/>
    <property type="match status" value="1"/>
</dbReference>
<dbReference type="GO" id="GO:0016020">
    <property type="term" value="C:membrane"/>
    <property type="evidence" value="ECO:0007669"/>
    <property type="project" value="UniProtKB-SubCell"/>
</dbReference>
<dbReference type="Proteomes" id="UP000198983">
    <property type="component" value="Chromosome I"/>
</dbReference>
<dbReference type="InterPro" id="IPR001505">
    <property type="entry name" value="Copper_CuA"/>
</dbReference>
<evidence type="ECO:0000256" key="3">
    <source>
        <dbReference type="ARBA" id="ARBA00022448"/>
    </source>
</evidence>
<feature type="domain" description="Cytochrome oxidase subunit II copper A binding" evidence="18">
    <location>
        <begin position="175"/>
        <end position="287"/>
    </location>
</feature>
<comment type="function">
    <text evidence="13">Subunits I and II form the functional core of the enzyme complex. Electrons originating in cytochrome c are transferred via heme a and Cu(A) to the binuclear center formed by heme a3 and Cu(B).</text>
</comment>
<accession>A0A1H1TKH9</accession>
<evidence type="ECO:0000256" key="2">
    <source>
        <dbReference type="ARBA" id="ARBA00007866"/>
    </source>
</evidence>
<evidence type="ECO:0000256" key="1">
    <source>
        <dbReference type="ARBA" id="ARBA00004141"/>
    </source>
</evidence>
<evidence type="ECO:0000256" key="8">
    <source>
        <dbReference type="ARBA" id="ARBA00022982"/>
    </source>
</evidence>
<name>A0A1H1TKH9_9ACTN</name>
<dbReference type="STRING" id="117157.SAMN04489717_3233"/>
<evidence type="ECO:0000256" key="9">
    <source>
        <dbReference type="ARBA" id="ARBA00022989"/>
    </source>
</evidence>
<dbReference type="InterPro" id="IPR034236">
    <property type="entry name" value="CuRO_CcO_Caa3_II"/>
</dbReference>
<dbReference type="PROSITE" id="PS51007">
    <property type="entry name" value="CYTC"/>
    <property type="match status" value="1"/>
</dbReference>
<keyword evidence="12 17" id="KW-0472">Membrane</keyword>
<keyword evidence="8" id="KW-0249">Electron transport</keyword>
<dbReference type="SUPFAM" id="SSF46626">
    <property type="entry name" value="Cytochrome c"/>
    <property type="match status" value="1"/>
</dbReference>
<dbReference type="PANTHER" id="PTHR22888">
    <property type="entry name" value="CYTOCHROME C OXIDASE, SUBUNIT II"/>
    <property type="match status" value="1"/>
</dbReference>
<evidence type="ECO:0000256" key="12">
    <source>
        <dbReference type="ARBA" id="ARBA00023136"/>
    </source>
</evidence>
<evidence type="ECO:0000313" key="21">
    <source>
        <dbReference type="Proteomes" id="UP000198983"/>
    </source>
</evidence>
<dbReference type="InterPro" id="IPR002429">
    <property type="entry name" value="CcO_II-like_C"/>
</dbReference>
<dbReference type="GO" id="GO:0042773">
    <property type="term" value="P:ATP synthesis coupled electron transport"/>
    <property type="evidence" value="ECO:0007669"/>
    <property type="project" value="TreeGrafter"/>
</dbReference>
<organism evidence="20 21">
    <name type="scientific">Actinopolymorpha singaporensis</name>
    <dbReference type="NCBI Taxonomy" id="117157"/>
    <lineage>
        <taxon>Bacteria</taxon>
        <taxon>Bacillati</taxon>
        <taxon>Actinomycetota</taxon>
        <taxon>Actinomycetes</taxon>
        <taxon>Propionibacteriales</taxon>
        <taxon>Actinopolymorphaceae</taxon>
        <taxon>Actinopolymorpha</taxon>
    </lineage>
</organism>
<keyword evidence="5" id="KW-0679">Respiratory chain</keyword>
<keyword evidence="9 17" id="KW-1133">Transmembrane helix</keyword>
<dbReference type="AlphaFoldDB" id="A0A1H1TKH9"/>
<reference evidence="20 21" key="1">
    <citation type="submission" date="2016-10" db="EMBL/GenBank/DDBJ databases">
        <authorList>
            <person name="de Groot N.N."/>
        </authorList>
    </citation>
    <scope>NUCLEOTIDE SEQUENCE [LARGE SCALE GENOMIC DNA]</scope>
    <source>
        <strain evidence="20 21">DSM 22024</strain>
    </source>
</reference>
<keyword evidence="3" id="KW-0813">Transport</keyword>
<dbReference type="GO" id="GO:0016491">
    <property type="term" value="F:oxidoreductase activity"/>
    <property type="evidence" value="ECO:0007669"/>
    <property type="project" value="InterPro"/>
</dbReference>
<evidence type="ECO:0000256" key="7">
    <source>
        <dbReference type="ARBA" id="ARBA00022723"/>
    </source>
</evidence>
<feature type="transmembrane region" description="Helical" evidence="17">
    <location>
        <begin position="65"/>
        <end position="81"/>
    </location>
</feature>
<dbReference type="SUPFAM" id="SSF49503">
    <property type="entry name" value="Cupredoxins"/>
    <property type="match status" value="1"/>
</dbReference>
<dbReference type="GO" id="GO:0020037">
    <property type="term" value="F:heme binding"/>
    <property type="evidence" value="ECO:0007669"/>
    <property type="project" value="InterPro"/>
</dbReference>
<comment type="catalytic activity">
    <reaction evidence="15">
        <text>4 Fe(II)-[cytochrome c] + O2 + 8 H(+)(in) = 4 Fe(III)-[cytochrome c] + 2 H2O + 4 H(+)(out)</text>
        <dbReference type="Rhea" id="RHEA:11436"/>
        <dbReference type="Rhea" id="RHEA-COMP:10350"/>
        <dbReference type="Rhea" id="RHEA-COMP:14399"/>
        <dbReference type="ChEBI" id="CHEBI:15377"/>
        <dbReference type="ChEBI" id="CHEBI:15378"/>
        <dbReference type="ChEBI" id="CHEBI:15379"/>
        <dbReference type="ChEBI" id="CHEBI:29033"/>
        <dbReference type="ChEBI" id="CHEBI:29034"/>
        <dbReference type="EC" id="7.1.1.9"/>
    </reaction>
</comment>
<evidence type="ECO:0000256" key="5">
    <source>
        <dbReference type="ARBA" id="ARBA00022660"/>
    </source>
</evidence>
<sequence>MLGAELRPWVNVGYPQTRISFAFPATDFGRIAPRGVYNRIKVVLPWPATTSTLSGRTTLRRHRRAAVLVSGLLLVSSVSACDGRSPSALSPFGQKAGQVAWSWWILFAVALFFCVVVIAMAVFAAIFRRRTDKVRTGEARGFVIAFGVVVPAIVLAATFALSVGSIAADSQPKTAPKLTVEVTGHQWWWEVRYAGTTAVTANEIHIPVGKPVRLQLRSADVIHSFWVPQLMPKMDLLPNRVNRTWISADKAGTYRGQCAEYCGLEHAHMAFSVVAEPEAKFRRWLATQSEGVRAATSATRRQGERVVTTSSCATCHTLRGTSANGKLGPDLTHVGSRERLAGGAIPNDFGHMAGWVANSQTVKPGNKMPPQPLSPRDLKAVVTYLQSLE</sequence>
<gene>
    <name evidence="20" type="ORF">SAMN04489717_3233</name>
</gene>
<evidence type="ECO:0000256" key="6">
    <source>
        <dbReference type="ARBA" id="ARBA00022692"/>
    </source>
</evidence>
<evidence type="ECO:0000256" key="16">
    <source>
        <dbReference type="PROSITE-ProRule" id="PRU00433"/>
    </source>
</evidence>
<proteinExistence type="inferred from homology"/>
<dbReference type="PROSITE" id="PS00078">
    <property type="entry name" value="COX2"/>
    <property type="match status" value="1"/>
</dbReference>
<dbReference type="InterPro" id="IPR045187">
    <property type="entry name" value="CcO_II"/>
</dbReference>
<feature type="transmembrane region" description="Helical" evidence="17">
    <location>
        <begin position="101"/>
        <end position="127"/>
    </location>
</feature>
<dbReference type="Gene3D" id="2.60.40.420">
    <property type="entry name" value="Cupredoxins - blue copper proteins"/>
    <property type="match status" value="1"/>
</dbReference>
<evidence type="ECO:0000259" key="19">
    <source>
        <dbReference type="PROSITE" id="PS51007"/>
    </source>
</evidence>
<keyword evidence="10 16" id="KW-0408">Iron</keyword>
<evidence type="ECO:0000313" key="20">
    <source>
        <dbReference type="EMBL" id="SDS60581.1"/>
    </source>
</evidence>
<feature type="domain" description="Cytochrome c" evidence="19">
    <location>
        <begin position="298"/>
        <end position="389"/>
    </location>
</feature>
<protein>
    <recommendedName>
        <fullName evidence="14">Cytochrome aa3 subunit 2</fullName>
    </recommendedName>
</protein>
<dbReference type="Pfam" id="PF00034">
    <property type="entry name" value="Cytochrom_C"/>
    <property type="match status" value="1"/>
</dbReference>
<comment type="subcellular location">
    <subcellularLocation>
        <location evidence="1">Membrane</location>
        <topology evidence="1">Multi-pass membrane protein</topology>
    </subcellularLocation>
</comment>
<keyword evidence="21" id="KW-1185">Reference proteome</keyword>
<dbReference type="InterPro" id="IPR036909">
    <property type="entry name" value="Cyt_c-like_dom_sf"/>
</dbReference>
<dbReference type="Pfam" id="PF00116">
    <property type="entry name" value="COX2"/>
    <property type="match status" value="1"/>
</dbReference>
<keyword evidence="6 17" id="KW-0812">Transmembrane</keyword>
<keyword evidence="11" id="KW-0186">Copper</keyword>
<feature type="transmembrane region" description="Helical" evidence="17">
    <location>
        <begin position="139"/>
        <end position="161"/>
    </location>
</feature>
<dbReference type="InterPro" id="IPR008972">
    <property type="entry name" value="Cupredoxin"/>
</dbReference>
<dbReference type="GO" id="GO:0005507">
    <property type="term" value="F:copper ion binding"/>
    <property type="evidence" value="ECO:0007669"/>
    <property type="project" value="InterPro"/>
</dbReference>
<dbReference type="GO" id="GO:0004129">
    <property type="term" value="F:cytochrome-c oxidase activity"/>
    <property type="evidence" value="ECO:0007669"/>
    <property type="project" value="UniProtKB-EC"/>
</dbReference>
<evidence type="ECO:0000256" key="11">
    <source>
        <dbReference type="ARBA" id="ARBA00023008"/>
    </source>
</evidence>
<dbReference type="InterPro" id="IPR009056">
    <property type="entry name" value="Cyt_c-like_dom"/>
</dbReference>
<evidence type="ECO:0000259" key="18">
    <source>
        <dbReference type="PROSITE" id="PS50857"/>
    </source>
</evidence>
<dbReference type="InterPro" id="IPR014222">
    <property type="entry name" value="Cyt_c_oxidase_su2"/>
</dbReference>
<evidence type="ECO:0000256" key="15">
    <source>
        <dbReference type="ARBA" id="ARBA00047816"/>
    </source>
</evidence>
<dbReference type="EMBL" id="LT629732">
    <property type="protein sequence ID" value="SDS60581.1"/>
    <property type="molecule type" value="Genomic_DNA"/>
</dbReference>
<evidence type="ECO:0000256" key="14">
    <source>
        <dbReference type="ARBA" id="ARBA00031399"/>
    </source>
</evidence>
<comment type="similarity">
    <text evidence="2">Belongs to the cytochrome c oxidase subunit 2 family.</text>
</comment>
<evidence type="ECO:0000256" key="13">
    <source>
        <dbReference type="ARBA" id="ARBA00024688"/>
    </source>
</evidence>